<name>A0A9X8NAR4_9CORY</name>
<organism evidence="1 2">
    <name type="scientific">Corynebacterium afermentans</name>
    <dbReference type="NCBI Taxonomy" id="38286"/>
    <lineage>
        <taxon>Bacteria</taxon>
        <taxon>Bacillati</taxon>
        <taxon>Actinomycetota</taxon>
        <taxon>Actinomycetes</taxon>
        <taxon>Mycobacteriales</taxon>
        <taxon>Corynebacteriaceae</taxon>
        <taxon>Corynebacterium</taxon>
    </lineage>
</organism>
<dbReference type="Proteomes" id="UP000185547">
    <property type="component" value="Unassembled WGS sequence"/>
</dbReference>
<dbReference type="AlphaFoldDB" id="A0A9X8NAR4"/>
<reference evidence="1 2" key="1">
    <citation type="submission" date="2017-01" db="EMBL/GenBank/DDBJ databases">
        <authorList>
            <person name="Varghese N."/>
            <person name="Submissions S."/>
        </authorList>
    </citation>
    <scope>NUCLEOTIDE SEQUENCE [LARGE SCALE GENOMIC DNA]</scope>
    <source>
        <strain evidence="1 2">DSM 44280</strain>
    </source>
</reference>
<dbReference type="EMBL" id="FTMH01000003">
    <property type="protein sequence ID" value="SIP95684.1"/>
    <property type="molecule type" value="Genomic_DNA"/>
</dbReference>
<proteinExistence type="predicted"/>
<keyword evidence="2" id="KW-1185">Reference proteome</keyword>
<accession>A0A9X8NAR4</accession>
<evidence type="ECO:0000313" key="1">
    <source>
        <dbReference type="EMBL" id="SIP95684.1"/>
    </source>
</evidence>
<evidence type="ECO:0008006" key="3">
    <source>
        <dbReference type="Google" id="ProtNLM"/>
    </source>
</evidence>
<gene>
    <name evidence="1" type="ORF">SAMN05421802_10363</name>
</gene>
<protein>
    <recommendedName>
        <fullName evidence="3">Excreted virulence factor EspC, type VII ESX diderm</fullName>
    </recommendedName>
</protein>
<sequence length="95" mass="9891">MAMTVFHIDSAAVSSMTDSLRDDAARLQLLNDVSVPGTWPLGEFSAAVTESIAKANTDAEALRAEAHRIADVMDLAVDAAAAVDTCTCRKLGAAL</sequence>
<comment type="caution">
    <text evidence="1">The sequence shown here is derived from an EMBL/GenBank/DDBJ whole genome shotgun (WGS) entry which is preliminary data.</text>
</comment>
<evidence type="ECO:0000313" key="2">
    <source>
        <dbReference type="Proteomes" id="UP000185547"/>
    </source>
</evidence>